<sequence>MALVYLGVRDQDEAAFTAFVATSGDRLLRFARLLVLDHGEAEDALQEALTRLARHWHRTETPEAYTRTILVNLARDRGRRRHLVPTPAEDVEPERGAPAPDPADALAARRRLDVLLASLPPKQRATVVLRVVEDLSEAETARIMGCAAGTVRSNLSRALGSLRDRLGDSLEAMS</sequence>
<dbReference type="eggNOG" id="COG1595">
    <property type="taxonomic scope" value="Bacteria"/>
</dbReference>
<evidence type="ECO:0000256" key="1">
    <source>
        <dbReference type="ARBA" id="ARBA00010641"/>
    </source>
</evidence>
<dbReference type="Gene3D" id="1.10.10.10">
    <property type="entry name" value="Winged helix-like DNA-binding domain superfamily/Winged helix DNA-binding domain"/>
    <property type="match status" value="1"/>
</dbReference>
<dbReference type="KEGG" id="psim:KR76_18485"/>
<feature type="region of interest" description="Disordered" evidence="6">
    <location>
        <begin position="81"/>
        <end position="102"/>
    </location>
</feature>
<dbReference type="GO" id="GO:0003677">
    <property type="term" value="F:DNA binding"/>
    <property type="evidence" value="ECO:0007669"/>
    <property type="project" value="UniProtKB-KW"/>
</dbReference>
<name>A0A0A1DTX2_NOCSI</name>
<dbReference type="InterPro" id="IPR036388">
    <property type="entry name" value="WH-like_DNA-bd_sf"/>
</dbReference>
<dbReference type="RefSeq" id="WP_235318962.1">
    <property type="nucleotide sequence ID" value="NZ_BJMC01000018.1"/>
</dbReference>
<dbReference type="NCBIfam" id="TIGR02937">
    <property type="entry name" value="sigma70-ECF"/>
    <property type="match status" value="1"/>
</dbReference>
<evidence type="ECO:0000313" key="10">
    <source>
        <dbReference type="Proteomes" id="UP000030300"/>
    </source>
</evidence>
<dbReference type="GO" id="GO:0006352">
    <property type="term" value="P:DNA-templated transcription initiation"/>
    <property type="evidence" value="ECO:0007669"/>
    <property type="project" value="InterPro"/>
</dbReference>
<dbReference type="CDD" id="cd06171">
    <property type="entry name" value="Sigma70_r4"/>
    <property type="match status" value="1"/>
</dbReference>
<evidence type="ECO:0000256" key="4">
    <source>
        <dbReference type="ARBA" id="ARBA00023125"/>
    </source>
</evidence>
<dbReference type="InterPro" id="IPR013324">
    <property type="entry name" value="RNA_pol_sigma_r3/r4-like"/>
</dbReference>
<evidence type="ECO:0000259" key="7">
    <source>
        <dbReference type="Pfam" id="PF04542"/>
    </source>
</evidence>
<dbReference type="InterPro" id="IPR013325">
    <property type="entry name" value="RNA_pol_sigma_r2"/>
</dbReference>
<accession>A0A0A1DTX2</accession>
<dbReference type="Pfam" id="PF04542">
    <property type="entry name" value="Sigma70_r2"/>
    <property type="match status" value="1"/>
</dbReference>
<dbReference type="GeneID" id="96610799"/>
<comment type="similarity">
    <text evidence="1">Belongs to the sigma-70 factor family. ECF subfamily.</text>
</comment>
<evidence type="ECO:0000256" key="5">
    <source>
        <dbReference type="ARBA" id="ARBA00023163"/>
    </source>
</evidence>
<evidence type="ECO:0000259" key="8">
    <source>
        <dbReference type="Pfam" id="PF08281"/>
    </source>
</evidence>
<reference evidence="9 10" key="1">
    <citation type="journal article" date="2015" name="Genome Announc.">
        <title>Complete Genome Sequence of Steroid-Transforming Nocardioides simplex VKM Ac-2033D.</title>
        <authorList>
            <person name="Shtratnikova V.Y."/>
            <person name="Schelkunov M.I."/>
            <person name="Pekov Y.A."/>
            <person name="Fokina V.V."/>
            <person name="Logacheva M.D."/>
            <person name="Sokolov S.L."/>
            <person name="Bragin E.Y."/>
            <person name="Ashapkin V.V."/>
            <person name="Donova M.V."/>
        </authorList>
    </citation>
    <scope>NUCLEOTIDE SEQUENCE [LARGE SCALE GENOMIC DNA]</scope>
    <source>
        <strain evidence="9 10">VKM Ac-2033D</strain>
    </source>
</reference>
<keyword evidence="10" id="KW-1185">Reference proteome</keyword>
<keyword evidence="2" id="KW-0805">Transcription regulation</keyword>
<evidence type="ECO:0000256" key="6">
    <source>
        <dbReference type="SAM" id="MobiDB-lite"/>
    </source>
</evidence>
<dbReference type="InterPro" id="IPR014284">
    <property type="entry name" value="RNA_pol_sigma-70_dom"/>
</dbReference>
<dbReference type="HOGENOM" id="CLU_047691_15_4_11"/>
<dbReference type="GO" id="GO:0016987">
    <property type="term" value="F:sigma factor activity"/>
    <property type="evidence" value="ECO:0007669"/>
    <property type="project" value="UniProtKB-KW"/>
</dbReference>
<dbReference type="Gene3D" id="1.10.1740.10">
    <property type="match status" value="1"/>
</dbReference>
<feature type="domain" description="RNA polymerase sigma-70 region 2" evidence="7">
    <location>
        <begin position="22"/>
        <end position="81"/>
    </location>
</feature>
<keyword evidence="3" id="KW-0731">Sigma factor</keyword>
<dbReference type="SUPFAM" id="SSF88946">
    <property type="entry name" value="Sigma2 domain of RNA polymerase sigma factors"/>
    <property type="match status" value="1"/>
</dbReference>
<organism evidence="9 10">
    <name type="scientific">Nocardioides simplex</name>
    <name type="common">Arthrobacter simplex</name>
    <dbReference type="NCBI Taxonomy" id="2045"/>
    <lineage>
        <taxon>Bacteria</taxon>
        <taxon>Bacillati</taxon>
        <taxon>Actinomycetota</taxon>
        <taxon>Actinomycetes</taxon>
        <taxon>Propionibacteriales</taxon>
        <taxon>Nocardioidaceae</taxon>
        <taxon>Pimelobacter</taxon>
    </lineage>
</organism>
<proteinExistence type="inferred from homology"/>
<evidence type="ECO:0000313" key="9">
    <source>
        <dbReference type="EMBL" id="AIY20027.2"/>
    </source>
</evidence>
<dbReference type="EMBL" id="CP009896">
    <property type="protein sequence ID" value="AIY20027.2"/>
    <property type="molecule type" value="Genomic_DNA"/>
</dbReference>
<gene>
    <name evidence="9" type="ORF">KR76_18485</name>
</gene>
<dbReference type="AlphaFoldDB" id="A0A0A1DTX2"/>
<dbReference type="PANTHER" id="PTHR43133:SF50">
    <property type="entry name" value="ECF RNA POLYMERASE SIGMA FACTOR SIGM"/>
    <property type="match status" value="1"/>
</dbReference>
<protein>
    <submittedName>
        <fullName evidence="9">Putative RNA polymerase sigma factor</fullName>
    </submittedName>
</protein>
<dbReference type="InterPro" id="IPR014325">
    <property type="entry name" value="RNA_pol_sigma-E_actinobac"/>
</dbReference>
<dbReference type="Pfam" id="PF08281">
    <property type="entry name" value="Sigma70_r4_2"/>
    <property type="match status" value="1"/>
</dbReference>
<dbReference type="NCBIfam" id="TIGR02983">
    <property type="entry name" value="SigE-fam_strep"/>
    <property type="match status" value="1"/>
</dbReference>
<dbReference type="InterPro" id="IPR007627">
    <property type="entry name" value="RNA_pol_sigma70_r2"/>
</dbReference>
<feature type="domain" description="RNA polymerase sigma factor 70 region 4 type 2" evidence="8">
    <location>
        <begin position="110"/>
        <end position="159"/>
    </location>
</feature>
<dbReference type="InterPro" id="IPR039425">
    <property type="entry name" value="RNA_pol_sigma-70-like"/>
</dbReference>
<keyword evidence="5" id="KW-0804">Transcription</keyword>
<keyword evidence="4" id="KW-0238">DNA-binding</keyword>
<dbReference type="Proteomes" id="UP000030300">
    <property type="component" value="Chromosome"/>
</dbReference>
<evidence type="ECO:0000256" key="2">
    <source>
        <dbReference type="ARBA" id="ARBA00023015"/>
    </source>
</evidence>
<dbReference type="STRING" id="2045.KR76_18485"/>
<dbReference type="PANTHER" id="PTHR43133">
    <property type="entry name" value="RNA POLYMERASE ECF-TYPE SIGMA FACTO"/>
    <property type="match status" value="1"/>
</dbReference>
<dbReference type="SUPFAM" id="SSF88659">
    <property type="entry name" value="Sigma3 and sigma4 domains of RNA polymerase sigma factors"/>
    <property type="match status" value="1"/>
</dbReference>
<evidence type="ECO:0000256" key="3">
    <source>
        <dbReference type="ARBA" id="ARBA00023082"/>
    </source>
</evidence>
<dbReference type="InterPro" id="IPR013249">
    <property type="entry name" value="RNA_pol_sigma70_r4_t2"/>
</dbReference>